<comment type="function">
    <text evidence="6">Catalyzes the ATP-dependent conversion of 5-aminoimidazole ribonucleotide (AIR) and HCO(3)(-) to N5-carboxyaminoimidazole ribonucleotide (N5-CAIR).</text>
</comment>
<dbReference type="Pfam" id="PF22660">
    <property type="entry name" value="RS_preATP-grasp-like"/>
    <property type="match status" value="1"/>
</dbReference>
<dbReference type="EMBL" id="CP096659">
    <property type="protein sequence ID" value="UPV73543.1"/>
    <property type="molecule type" value="Genomic_DNA"/>
</dbReference>
<keyword evidence="2 6" id="KW-0547">Nucleotide-binding</keyword>
<organism evidence="9 10">
    <name type="scientific">Halorussus limi</name>
    <dbReference type="NCBI Taxonomy" id="2938695"/>
    <lineage>
        <taxon>Archaea</taxon>
        <taxon>Methanobacteriati</taxon>
        <taxon>Methanobacteriota</taxon>
        <taxon>Stenosarchaea group</taxon>
        <taxon>Halobacteria</taxon>
        <taxon>Halobacteriales</taxon>
        <taxon>Haladaptataceae</taxon>
        <taxon>Halorussus</taxon>
    </lineage>
</organism>
<dbReference type="Gene3D" id="3.30.470.20">
    <property type="entry name" value="ATP-grasp fold, B domain"/>
    <property type="match status" value="1"/>
</dbReference>
<dbReference type="FunFam" id="3.30.1490.20:FF:000015">
    <property type="entry name" value="N5-carboxyaminoimidazole ribonucleotide synthase"/>
    <property type="match status" value="1"/>
</dbReference>
<feature type="binding site" evidence="6">
    <location>
        <position position="145"/>
    </location>
    <ligand>
        <name>ATP</name>
        <dbReference type="ChEBI" id="CHEBI:30616"/>
    </ligand>
</feature>
<feature type="binding site" evidence="6">
    <location>
        <position position="187"/>
    </location>
    <ligand>
        <name>ATP</name>
        <dbReference type="ChEBI" id="CHEBI:30616"/>
    </ligand>
</feature>
<dbReference type="PANTHER" id="PTHR11609">
    <property type="entry name" value="PURINE BIOSYNTHESIS PROTEIN 6/7, PUR6/7"/>
    <property type="match status" value="1"/>
</dbReference>
<evidence type="ECO:0000259" key="8">
    <source>
        <dbReference type="PROSITE" id="PS50975"/>
    </source>
</evidence>
<dbReference type="Gene3D" id="3.40.50.20">
    <property type="match status" value="1"/>
</dbReference>
<comment type="subunit">
    <text evidence="6">Homodimer.</text>
</comment>
<dbReference type="InterPro" id="IPR003135">
    <property type="entry name" value="ATP-grasp_carboxylate-amine"/>
</dbReference>
<dbReference type="InterPro" id="IPR011761">
    <property type="entry name" value="ATP-grasp"/>
</dbReference>
<dbReference type="InterPro" id="IPR013815">
    <property type="entry name" value="ATP_grasp_subdomain_1"/>
</dbReference>
<reference evidence="9 10" key="1">
    <citation type="submission" date="2022-04" db="EMBL/GenBank/DDBJ databases">
        <title>Diverse halophilic archaea isolated from saline environments.</title>
        <authorList>
            <person name="Cui H.-L."/>
        </authorList>
    </citation>
    <scope>NUCLEOTIDE SEQUENCE [LARGE SCALE GENOMIC DNA]</scope>
    <source>
        <strain evidence="9 10">XZYJT49</strain>
    </source>
</reference>
<proteinExistence type="inferred from homology"/>
<dbReference type="InterPro" id="IPR040686">
    <property type="entry name" value="PurK_C"/>
</dbReference>
<dbReference type="NCBIfam" id="TIGR01161">
    <property type="entry name" value="purK"/>
    <property type="match status" value="1"/>
</dbReference>
<dbReference type="GO" id="GO:0005524">
    <property type="term" value="F:ATP binding"/>
    <property type="evidence" value="ECO:0007669"/>
    <property type="project" value="UniProtKB-UniRule"/>
</dbReference>
<dbReference type="Pfam" id="PF17769">
    <property type="entry name" value="PurK_C"/>
    <property type="match status" value="1"/>
</dbReference>
<dbReference type="InterPro" id="IPR016185">
    <property type="entry name" value="PreATP-grasp_dom_sf"/>
</dbReference>
<dbReference type="AlphaFoldDB" id="A0A8U0HS13"/>
<feature type="domain" description="ATP-grasp" evidence="8">
    <location>
        <begin position="109"/>
        <end position="310"/>
    </location>
</feature>
<dbReference type="Proteomes" id="UP000830729">
    <property type="component" value="Chromosome"/>
</dbReference>
<comment type="caution">
    <text evidence="6">Lacks conserved residue(s) required for the propagation of feature annotation.</text>
</comment>
<evidence type="ECO:0000313" key="9">
    <source>
        <dbReference type="EMBL" id="UPV73543.1"/>
    </source>
</evidence>
<accession>A0A8U0HS13</accession>
<dbReference type="GO" id="GO:0034028">
    <property type="term" value="F:5-(carboxyamino)imidazole ribonucleotide synthase activity"/>
    <property type="evidence" value="ECO:0007669"/>
    <property type="project" value="UniProtKB-UniRule"/>
</dbReference>
<keyword evidence="5" id="KW-0460">Magnesium</keyword>
<dbReference type="PANTHER" id="PTHR11609:SF5">
    <property type="entry name" value="PHOSPHORIBOSYLAMINOIMIDAZOLE CARBOXYLASE"/>
    <property type="match status" value="1"/>
</dbReference>
<dbReference type="Pfam" id="PF02222">
    <property type="entry name" value="ATP-grasp"/>
    <property type="match status" value="1"/>
</dbReference>
<feature type="binding site" evidence="6">
    <location>
        <position position="105"/>
    </location>
    <ligand>
        <name>ATP</name>
        <dbReference type="ChEBI" id="CHEBI:30616"/>
    </ligand>
</feature>
<comment type="catalytic activity">
    <reaction evidence="6 7">
        <text>5-amino-1-(5-phospho-beta-D-ribosyl)imidazole + hydrogencarbonate + ATP = 5-carboxyamino-1-(5-phospho-D-ribosyl)imidazole + ADP + phosphate + 2 H(+)</text>
        <dbReference type="Rhea" id="RHEA:19317"/>
        <dbReference type="ChEBI" id="CHEBI:15378"/>
        <dbReference type="ChEBI" id="CHEBI:17544"/>
        <dbReference type="ChEBI" id="CHEBI:30616"/>
        <dbReference type="ChEBI" id="CHEBI:43474"/>
        <dbReference type="ChEBI" id="CHEBI:58730"/>
        <dbReference type="ChEBI" id="CHEBI:137981"/>
        <dbReference type="ChEBI" id="CHEBI:456216"/>
        <dbReference type="EC" id="6.3.4.18"/>
    </reaction>
</comment>
<dbReference type="NCBIfam" id="NF004679">
    <property type="entry name" value="PRK06019.1-5"/>
    <property type="match status" value="1"/>
</dbReference>
<evidence type="ECO:0000256" key="1">
    <source>
        <dbReference type="ARBA" id="ARBA00022598"/>
    </source>
</evidence>
<dbReference type="GO" id="GO:0004638">
    <property type="term" value="F:phosphoribosylaminoimidazole carboxylase activity"/>
    <property type="evidence" value="ECO:0007669"/>
    <property type="project" value="InterPro"/>
</dbReference>
<comment type="pathway">
    <text evidence="6 7">Purine metabolism; IMP biosynthesis via de novo pathway; 5-amino-1-(5-phospho-D-ribosyl)imidazole-4-carboxylate from 5-amino-1-(5-phospho-D-ribosyl)imidazole (N5-CAIR route): step 1/2.</text>
</comment>
<sequence>MTDTETLGVVGGGQLGRMLAEAAAPLGVEVVVLDPTPECPASPVARDQIVGDFDDEDGVQELAARADYLTYEIELADPDLLEAVGDEYDVPVNPDPETLRTIQDKLVQNRALRDAGVPVPEFRQVDDREDLEAAVEAFGYPVMLKAREGGYDGRGNVPITDESDVDEALSAVEGGAVVEEFVDFEREVSIIGVKGTDGETATFPLGENVHREEILRETVVPARSGEAVAERARDVAEDVLEMLSGRGVYGIELFETSEARSASNASGDEPRASEGEILVNEIAPRPHNSGHYTIEGALTSQFEQHARAVTGRPLGATDLRCPVVSANVLGDVDERRRAEPSGDDAILSYPGASLHWYGKHEVYPLRKMGHFTLVQRDGESTDELLDAASDLREEVTFQ</sequence>
<dbReference type="InterPro" id="IPR011054">
    <property type="entry name" value="Rudment_hybrid_motif"/>
</dbReference>
<dbReference type="GO" id="GO:0006189">
    <property type="term" value="P:'de novo' IMP biosynthetic process"/>
    <property type="evidence" value="ECO:0007669"/>
    <property type="project" value="UniProtKB-UniRule"/>
</dbReference>
<evidence type="ECO:0000313" key="10">
    <source>
        <dbReference type="Proteomes" id="UP000830729"/>
    </source>
</evidence>
<feature type="binding site" evidence="6">
    <location>
        <begin position="179"/>
        <end position="182"/>
    </location>
    <ligand>
        <name>ATP</name>
        <dbReference type="ChEBI" id="CHEBI:30616"/>
    </ligand>
</feature>
<dbReference type="SUPFAM" id="SSF56059">
    <property type="entry name" value="Glutathione synthetase ATP-binding domain-like"/>
    <property type="match status" value="1"/>
</dbReference>
<dbReference type="PROSITE" id="PS50975">
    <property type="entry name" value="ATP_GRASP"/>
    <property type="match status" value="1"/>
</dbReference>
<name>A0A8U0HS13_9EURY</name>
<dbReference type="SUPFAM" id="SSF52440">
    <property type="entry name" value="PreATP-grasp domain"/>
    <property type="match status" value="1"/>
</dbReference>
<feature type="binding site" evidence="6">
    <location>
        <begin position="280"/>
        <end position="281"/>
    </location>
    <ligand>
        <name>ATP</name>
        <dbReference type="ChEBI" id="CHEBI:30616"/>
    </ligand>
</feature>
<dbReference type="InterPro" id="IPR005875">
    <property type="entry name" value="PurK"/>
</dbReference>
<comment type="similarity">
    <text evidence="6 7">Belongs to the PurK/PurT family.</text>
</comment>
<dbReference type="EC" id="6.3.4.18" evidence="6 7"/>
<gene>
    <name evidence="6 7" type="primary">purK</name>
    <name evidence="9" type="ORF">M0R89_13455</name>
</gene>
<comment type="function">
    <text evidence="7">Catalyzes the ATP-dependent conversion of 5-aminoimidazole ribonucleotide (AIR) and HCO(3)- to N5-carboxyaminoimidazole ribonucleotide (N5-CAIR).</text>
</comment>
<evidence type="ECO:0000256" key="6">
    <source>
        <dbReference type="HAMAP-Rule" id="MF_01928"/>
    </source>
</evidence>
<dbReference type="HAMAP" id="MF_01928">
    <property type="entry name" value="PurK"/>
    <property type="match status" value="1"/>
</dbReference>
<evidence type="ECO:0000256" key="7">
    <source>
        <dbReference type="RuleBase" id="RU361200"/>
    </source>
</evidence>
<evidence type="ECO:0000256" key="2">
    <source>
        <dbReference type="ARBA" id="ARBA00022741"/>
    </source>
</evidence>
<dbReference type="KEGG" id="halx:M0R89_13455"/>
<keyword evidence="10" id="KW-1185">Reference proteome</keyword>
<protein>
    <recommendedName>
        <fullName evidence="6 7">N5-carboxyaminoimidazole ribonucleotide synthase</fullName>
        <shortName evidence="6 7">N5-CAIR synthase</shortName>
        <ecNumber evidence="6 7">6.3.4.18</ecNumber>
    </recommendedName>
    <alternativeName>
        <fullName evidence="6 7">5-(carboxyamino)imidazole ribonucleotide synthetase</fullName>
    </alternativeName>
</protein>
<evidence type="ECO:0000256" key="4">
    <source>
        <dbReference type="ARBA" id="ARBA00022840"/>
    </source>
</evidence>
<dbReference type="InterPro" id="IPR054350">
    <property type="entry name" value="PurT/PurK_preATP-grasp"/>
</dbReference>
<evidence type="ECO:0000256" key="5">
    <source>
        <dbReference type="ARBA" id="ARBA00022842"/>
    </source>
</evidence>
<keyword evidence="1 6" id="KW-0436">Ligase</keyword>
<keyword evidence="4 6" id="KW-0067">ATP-binding</keyword>
<dbReference type="GO" id="GO:0046872">
    <property type="term" value="F:metal ion binding"/>
    <property type="evidence" value="ECO:0007669"/>
    <property type="project" value="InterPro"/>
</dbReference>
<dbReference type="SUPFAM" id="SSF51246">
    <property type="entry name" value="Rudiment single hybrid motif"/>
    <property type="match status" value="1"/>
</dbReference>
<evidence type="ECO:0000256" key="3">
    <source>
        <dbReference type="ARBA" id="ARBA00022755"/>
    </source>
</evidence>
<dbReference type="Gene3D" id="3.30.1490.20">
    <property type="entry name" value="ATP-grasp fold, A domain"/>
    <property type="match status" value="1"/>
</dbReference>
<keyword evidence="3 6" id="KW-0658">Purine biosynthesis</keyword>
<feature type="binding site" evidence="6">
    <location>
        <position position="210"/>
    </location>
    <ligand>
        <name>ATP</name>
        <dbReference type="ChEBI" id="CHEBI:30616"/>
    </ligand>
</feature>